<evidence type="ECO:0000256" key="7">
    <source>
        <dbReference type="ARBA" id="ARBA00023065"/>
    </source>
</evidence>
<dbReference type="FunFam" id="2.40.160.10:FF:000012">
    <property type="entry name" value="Voltage-dependent anion-selective channel"/>
    <property type="match status" value="1"/>
</dbReference>
<dbReference type="OrthoDB" id="7827681at2759"/>
<keyword evidence="3" id="KW-0813">Transport</keyword>
<dbReference type="InterPro" id="IPR001925">
    <property type="entry name" value="Porin_Euk"/>
</dbReference>
<keyword evidence="4" id="KW-1134">Transmembrane beta strand</keyword>
<organism evidence="12 13">
    <name type="scientific">Mycena chlorophos</name>
    <name type="common">Agaric fungus</name>
    <name type="synonym">Agaricus chlorophos</name>
    <dbReference type="NCBI Taxonomy" id="658473"/>
    <lineage>
        <taxon>Eukaryota</taxon>
        <taxon>Fungi</taxon>
        <taxon>Dikarya</taxon>
        <taxon>Basidiomycota</taxon>
        <taxon>Agaricomycotina</taxon>
        <taxon>Agaricomycetes</taxon>
        <taxon>Agaricomycetidae</taxon>
        <taxon>Agaricales</taxon>
        <taxon>Marasmiineae</taxon>
        <taxon>Mycenaceae</taxon>
        <taxon>Mycena</taxon>
    </lineage>
</organism>
<keyword evidence="9" id="KW-0496">Mitochondrion</keyword>
<dbReference type="GO" id="GO:0046930">
    <property type="term" value="C:pore complex"/>
    <property type="evidence" value="ECO:0007669"/>
    <property type="project" value="UniProtKB-KW"/>
</dbReference>
<feature type="compositionally biased region" description="Acidic residues" evidence="11">
    <location>
        <begin position="767"/>
        <end position="780"/>
    </location>
</feature>
<dbReference type="InterPro" id="IPR023614">
    <property type="entry name" value="Porin_dom_sf"/>
</dbReference>
<dbReference type="Proteomes" id="UP000613580">
    <property type="component" value="Unassembled WGS sequence"/>
</dbReference>
<evidence type="ECO:0000256" key="4">
    <source>
        <dbReference type="ARBA" id="ARBA00022452"/>
    </source>
</evidence>
<name>A0A8H6SJV9_MYCCL</name>
<evidence type="ECO:0000256" key="6">
    <source>
        <dbReference type="ARBA" id="ARBA00022787"/>
    </source>
</evidence>
<evidence type="ECO:0000256" key="5">
    <source>
        <dbReference type="ARBA" id="ARBA00022692"/>
    </source>
</evidence>
<feature type="compositionally biased region" description="Basic and acidic residues" evidence="11">
    <location>
        <begin position="738"/>
        <end position="748"/>
    </location>
</feature>
<keyword evidence="8" id="KW-0626">Porin</keyword>
<keyword evidence="6" id="KW-1000">Mitochondrion outer membrane</keyword>
<evidence type="ECO:0000256" key="2">
    <source>
        <dbReference type="ARBA" id="ARBA00007780"/>
    </source>
</evidence>
<accession>A0A8H6SJV9</accession>
<dbReference type="InterPro" id="IPR027246">
    <property type="entry name" value="Porin_Euk/Tom40"/>
</dbReference>
<comment type="subcellular location">
    <subcellularLocation>
        <location evidence="1">Mitochondrion outer membrane</location>
    </subcellularLocation>
</comment>
<dbReference type="PANTHER" id="PTHR11743">
    <property type="entry name" value="VOLTAGE-DEPENDENT ANION-SELECTIVE CHANNEL"/>
    <property type="match status" value="1"/>
</dbReference>
<feature type="compositionally biased region" description="Basic and acidic residues" evidence="11">
    <location>
        <begin position="654"/>
        <end position="663"/>
    </location>
</feature>
<comment type="similarity">
    <text evidence="2">Belongs to the eukaryotic mitochondrial porin family.</text>
</comment>
<dbReference type="CDD" id="cd07306">
    <property type="entry name" value="Porin3_VDAC"/>
    <property type="match status" value="1"/>
</dbReference>
<dbReference type="PRINTS" id="PR00185">
    <property type="entry name" value="EUKARYTPORIN"/>
</dbReference>
<keyword evidence="5" id="KW-0812">Transmembrane</keyword>
<dbReference type="GO" id="GO:0008308">
    <property type="term" value="F:voltage-gated monoatomic anion channel activity"/>
    <property type="evidence" value="ECO:0007669"/>
    <property type="project" value="InterPro"/>
</dbReference>
<evidence type="ECO:0000313" key="13">
    <source>
        <dbReference type="Proteomes" id="UP000613580"/>
    </source>
</evidence>
<evidence type="ECO:0000313" key="12">
    <source>
        <dbReference type="EMBL" id="KAF7299652.1"/>
    </source>
</evidence>
<dbReference type="Pfam" id="PF01459">
    <property type="entry name" value="Porin_3"/>
    <property type="match status" value="1"/>
</dbReference>
<comment type="caution">
    <text evidence="12">The sequence shown here is derived from an EMBL/GenBank/DDBJ whole genome shotgun (WGS) entry which is preliminary data.</text>
</comment>
<feature type="region of interest" description="Disordered" evidence="11">
    <location>
        <begin position="48"/>
        <end position="89"/>
    </location>
</feature>
<dbReference type="Gene3D" id="2.40.160.10">
    <property type="entry name" value="Porin"/>
    <property type="match status" value="1"/>
</dbReference>
<dbReference type="GO" id="GO:0015288">
    <property type="term" value="F:porin activity"/>
    <property type="evidence" value="ECO:0007669"/>
    <property type="project" value="UniProtKB-KW"/>
</dbReference>
<keyword evidence="7" id="KW-0406">Ion transport</keyword>
<keyword evidence="10" id="KW-0472">Membrane</keyword>
<dbReference type="AlphaFoldDB" id="A0A8H6SJV9"/>
<evidence type="ECO:0000256" key="9">
    <source>
        <dbReference type="ARBA" id="ARBA00023128"/>
    </source>
</evidence>
<sequence length="1159" mass="126227">MAEAFLESLDHGLQEEENRPLLAYIQSLRKPDLIELVATVLAVIRSQLPDSPRDGDAPAAASPPETDAPGPSRQGPKPPKSPAPAFNDDDLSLVFGAQINSEDHVDLDPDAPGEPSTVFHGQDREFPARRNYPTHSTPPGVVALGAAPPITPISFSLRNMSSISSSGSDYHTAPETSIVAYLGDEDDILPNGIHSSECSMQLTLPSLEDDQSTVLDLCLAHQDVIQTTGHEVSVHSRPARGVEVAVSLTKGMTLQTICYDRDMLKEIVQFVEEHDKKGFEHFTRKLLSQEQVARLTAGYIVNNCLLRTWREYDYQHQFCNAECHLVCESENIMDECEAWTASERAYPHGGASVSISHPRTGKVYSCIPDVIMGDLPETIELKTIVSIRQDFVFRTVGLTEAEMDKHLVTKDGHRRRSLTFTYQSPRGEGFDKLNISTQVLQQVWTQICSQDVRLAQLSSHVSTGFALRCEEDPNMLYISDCIPTFNSETIVHPEEIAGLLAHEKREWEFREYGPKVGIVVMLCLARLASDKGLRDKFLKQYRSKIQGTSKHVKYRNDVAEDGPDTYYRMAAGDRSTVGIVYSVPKSEVRDLRKQKATNCTIYLVEDDSIVDLTQVDSEDEEESRPRAAELGGTGPAEAQGNPTESQAPPSGRSRAKEKGEANPKADSTAGADEQVEPSSVPGPRQDEQPDIADDGLRRSSRVKAKANIPKNNDEPVSDEKAPKRKRKERSAAASSSKTNDKGKGKAKADEDDVGPVAKAKGKAKAEPDDEDEDDKDDDTEQPTNRKLRKRSRRVEPDDATEDETETVATTTRPKKRKATGATAKANKAGRSSPRKPFLALHHNVAPTTRSPVLEGSFFYSPCASNKSNSNASFVLQDLGKSSTDLLQKDYHFLGNSLEVKTKTPNGVTFKVAGNQPSHSSVIAGDVEAKFVNKKQGLTFTGTWTTANVLKAQAEVENQIANGLKVELLSTLSPAKGNAKTLVINGAYKQSGIHSRAALDVLKGPTFTADTVFGRDGFLVGAEAAYNVTEGRVSRYALAAGFSAPEYAVTLHALNDLKSFTASYYHRVSADVEAGAKAVYDPKLSANGVAIEVGTKTYLDSAAFVKAKINNSGVLALGYTQSLRPGLKASFGVAVDTQKLNEVNPTGAAHKVGMNFVFEA</sequence>
<dbReference type="PANTHER" id="PTHR11743:SF70">
    <property type="entry name" value="GH26960P-RELATED"/>
    <property type="match status" value="1"/>
</dbReference>
<evidence type="ECO:0008006" key="14">
    <source>
        <dbReference type="Google" id="ProtNLM"/>
    </source>
</evidence>
<feature type="compositionally biased region" description="Basic and acidic residues" evidence="11">
    <location>
        <begin position="711"/>
        <end position="721"/>
    </location>
</feature>
<feature type="compositionally biased region" description="Low complexity" evidence="11">
    <location>
        <begin position="819"/>
        <end position="830"/>
    </location>
</feature>
<proteinExistence type="inferred from homology"/>
<evidence type="ECO:0000256" key="8">
    <source>
        <dbReference type="ARBA" id="ARBA00023114"/>
    </source>
</evidence>
<evidence type="ECO:0000256" key="1">
    <source>
        <dbReference type="ARBA" id="ARBA00004294"/>
    </source>
</evidence>
<gene>
    <name evidence="12" type="ORF">HMN09_00970600</name>
</gene>
<keyword evidence="13" id="KW-1185">Reference proteome</keyword>
<feature type="region of interest" description="Disordered" evidence="11">
    <location>
        <begin position="612"/>
        <end position="834"/>
    </location>
</feature>
<evidence type="ECO:0000256" key="10">
    <source>
        <dbReference type="ARBA" id="ARBA00023136"/>
    </source>
</evidence>
<protein>
    <recommendedName>
        <fullName evidence="14">Mitochondrial outer membrane protein porin</fullName>
    </recommendedName>
</protein>
<dbReference type="EMBL" id="JACAZE010000014">
    <property type="protein sequence ID" value="KAF7299652.1"/>
    <property type="molecule type" value="Genomic_DNA"/>
</dbReference>
<reference evidence="12" key="1">
    <citation type="submission" date="2020-05" db="EMBL/GenBank/DDBJ databases">
        <title>Mycena genomes resolve the evolution of fungal bioluminescence.</title>
        <authorList>
            <person name="Tsai I.J."/>
        </authorList>
    </citation>
    <scope>NUCLEOTIDE SEQUENCE</scope>
    <source>
        <strain evidence="12">110903Hualien_Pintung</strain>
    </source>
</reference>
<dbReference type="GO" id="GO:0005741">
    <property type="term" value="C:mitochondrial outer membrane"/>
    <property type="evidence" value="ECO:0007669"/>
    <property type="project" value="UniProtKB-SubCell"/>
</dbReference>
<evidence type="ECO:0000256" key="11">
    <source>
        <dbReference type="SAM" id="MobiDB-lite"/>
    </source>
</evidence>
<evidence type="ECO:0000256" key="3">
    <source>
        <dbReference type="ARBA" id="ARBA00022448"/>
    </source>
</evidence>